<sequence>MQSKHQLLEKYLNGELSADERAQLEEKLLADEGELQEFAELLLVSSDLKDRDFTFTRREAEPPVVAPVTLPKRDSRSRAPWMGWLLAASIAVVSTIGVLRWLQPDFSNVAGIPGGMVGSKEPAHAAVVPTLVSAYVGRTDQCEWQADPLVNGDLLHQGDVVALNQGVAELIFDDGARVIAQGPCTLEISDSNSFSLSLGNVSVEATYGFKVGTPSGIVLDLGTEFGVAVDHAGGSEVHVFKGEVAFQAVNAGGTFQGKPLKLKADQACSVAIGGVTLQEFEANEAKFDWRNRPQLLDSDAPDMQVRKNLTLWLAADRMVEVDEQNRVSQWRDLMVRGNNTPEDALQTSAEHQPLLVADAIHGHPAVRFGEGGTFLVTPPLHTTDEQTAFVVCSLNEIKPAFQQILNYNGPPQRVVPPFGGLVSPSVFEICLRDRDDDGRFAVCGEVFSGFSDGRTEIYKGAVEVLDRMPIAAPQVICFRYSLAAEKMTLYLNGRKRSESAAREPIAITSRKILGRHPILSTGQGIFRGDIGELLLFNRALTDEEVTTISAYLCKRFDIAVDKR</sequence>
<evidence type="ECO:0000256" key="1">
    <source>
        <dbReference type="SAM" id="Phobius"/>
    </source>
</evidence>
<protein>
    <submittedName>
        <fullName evidence="2">FecR protein</fullName>
    </submittedName>
</protein>
<dbReference type="RefSeq" id="WP_145246985.1">
    <property type="nucleotide sequence ID" value="NZ_CP036278.1"/>
</dbReference>
<evidence type="ECO:0000313" key="2">
    <source>
        <dbReference type="EMBL" id="QDU56222.1"/>
    </source>
</evidence>
<proteinExistence type="predicted"/>
<dbReference type="Proteomes" id="UP000315750">
    <property type="component" value="Chromosome"/>
</dbReference>
<keyword evidence="1" id="KW-0472">Membrane</keyword>
<accession>A0A518ANB6</accession>
<dbReference type="PANTHER" id="PTHR30273">
    <property type="entry name" value="PERIPLASMIC SIGNAL SENSOR AND SIGMA FACTOR ACTIVATOR FECR-RELATED"/>
    <property type="match status" value="1"/>
</dbReference>
<dbReference type="InterPro" id="IPR012373">
    <property type="entry name" value="Ferrdict_sens_TM"/>
</dbReference>
<dbReference type="OrthoDB" id="258532at2"/>
<organism evidence="2 3">
    <name type="scientific">Aeoliella mucimassa</name>
    <dbReference type="NCBI Taxonomy" id="2527972"/>
    <lineage>
        <taxon>Bacteria</taxon>
        <taxon>Pseudomonadati</taxon>
        <taxon>Planctomycetota</taxon>
        <taxon>Planctomycetia</taxon>
        <taxon>Pirellulales</taxon>
        <taxon>Lacipirellulaceae</taxon>
        <taxon>Aeoliella</taxon>
    </lineage>
</organism>
<gene>
    <name evidence="2" type="ORF">Pan181_24300</name>
</gene>
<dbReference type="SUPFAM" id="SSF49899">
    <property type="entry name" value="Concanavalin A-like lectins/glucanases"/>
    <property type="match status" value="1"/>
</dbReference>
<dbReference type="Gene3D" id="2.60.120.200">
    <property type="match status" value="1"/>
</dbReference>
<keyword evidence="1" id="KW-0812">Transmembrane</keyword>
<evidence type="ECO:0000313" key="3">
    <source>
        <dbReference type="Proteomes" id="UP000315750"/>
    </source>
</evidence>
<dbReference type="KEGG" id="amuc:Pan181_24300"/>
<feature type="transmembrane region" description="Helical" evidence="1">
    <location>
        <begin position="81"/>
        <end position="102"/>
    </location>
</feature>
<name>A0A518ANB6_9BACT</name>
<reference evidence="2 3" key="1">
    <citation type="submission" date="2019-02" db="EMBL/GenBank/DDBJ databases">
        <title>Deep-cultivation of Planctomycetes and their phenomic and genomic characterization uncovers novel biology.</title>
        <authorList>
            <person name="Wiegand S."/>
            <person name="Jogler M."/>
            <person name="Boedeker C."/>
            <person name="Pinto D."/>
            <person name="Vollmers J."/>
            <person name="Rivas-Marin E."/>
            <person name="Kohn T."/>
            <person name="Peeters S.H."/>
            <person name="Heuer A."/>
            <person name="Rast P."/>
            <person name="Oberbeckmann S."/>
            <person name="Bunk B."/>
            <person name="Jeske O."/>
            <person name="Meyerdierks A."/>
            <person name="Storesund J.E."/>
            <person name="Kallscheuer N."/>
            <person name="Luecker S."/>
            <person name="Lage O.M."/>
            <person name="Pohl T."/>
            <person name="Merkel B.J."/>
            <person name="Hornburger P."/>
            <person name="Mueller R.-W."/>
            <person name="Bruemmer F."/>
            <person name="Labrenz M."/>
            <person name="Spormann A.M."/>
            <person name="Op den Camp H."/>
            <person name="Overmann J."/>
            <person name="Amann R."/>
            <person name="Jetten M.S.M."/>
            <person name="Mascher T."/>
            <person name="Medema M.H."/>
            <person name="Devos D.P."/>
            <person name="Kaster A.-K."/>
            <person name="Ovreas L."/>
            <person name="Rohde M."/>
            <person name="Galperin M.Y."/>
            <person name="Jogler C."/>
        </authorList>
    </citation>
    <scope>NUCLEOTIDE SEQUENCE [LARGE SCALE GENOMIC DNA]</scope>
    <source>
        <strain evidence="2 3">Pan181</strain>
    </source>
</reference>
<keyword evidence="3" id="KW-1185">Reference proteome</keyword>
<keyword evidence="1" id="KW-1133">Transmembrane helix</keyword>
<dbReference type="InterPro" id="IPR013320">
    <property type="entry name" value="ConA-like_dom_sf"/>
</dbReference>
<dbReference type="EMBL" id="CP036278">
    <property type="protein sequence ID" value="QDU56222.1"/>
    <property type="molecule type" value="Genomic_DNA"/>
</dbReference>
<dbReference type="GO" id="GO:0016989">
    <property type="term" value="F:sigma factor antagonist activity"/>
    <property type="evidence" value="ECO:0007669"/>
    <property type="project" value="TreeGrafter"/>
</dbReference>
<dbReference type="PANTHER" id="PTHR30273:SF2">
    <property type="entry name" value="PROTEIN FECR"/>
    <property type="match status" value="1"/>
</dbReference>
<dbReference type="AlphaFoldDB" id="A0A518ANB6"/>
<dbReference type="Gene3D" id="2.60.120.1440">
    <property type="match status" value="1"/>
</dbReference>